<dbReference type="KEGG" id="nel:NELON_00170"/>
<gene>
    <name evidence="2" type="ORF">NEIELOOT_00584</name>
    <name evidence="1" type="ORF">NELON_00170</name>
</gene>
<keyword evidence="4" id="KW-1185">Reference proteome</keyword>
<evidence type="ECO:0000313" key="2">
    <source>
        <dbReference type="EMBL" id="EFE50672.1"/>
    </source>
</evidence>
<protein>
    <submittedName>
        <fullName evidence="2">Uncharacterized protein</fullName>
    </submittedName>
</protein>
<evidence type="ECO:0000313" key="4">
    <source>
        <dbReference type="Proteomes" id="UP000031392"/>
    </source>
</evidence>
<evidence type="ECO:0000313" key="3">
    <source>
        <dbReference type="Proteomes" id="UP000005536"/>
    </source>
</evidence>
<dbReference type="HOGENOM" id="CLU_2509224_0_0_4"/>
<reference evidence="1 4" key="3">
    <citation type="journal article" date="2015" name="PLoS Genet.">
        <title>Common Cell Shape Evolution of Two Nasopharyngeal Pathogens.</title>
        <authorList>
            <person name="Veyrier F.J."/>
            <person name="Biais N."/>
            <person name="Morales P."/>
            <person name="Belkacem N."/>
            <person name="Guilhen C."/>
            <person name="Ranjeva S."/>
            <person name="Sismeiro O."/>
            <person name="Pehau-Arnaudet G."/>
            <person name="Rocha E.P."/>
            <person name="Werts C."/>
            <person name="Taha M.K."/>
            <person name="Boneca I.G."/>
        </authorList>
    </citation>
    <scope>NUCLEOTIDE SEQUENCE [LARGE SCALE GENOMIC DNA]</scope>
    <source>
        <strain evidence="1 4">ATCC 29315</strain>
    </source>
</reference>
<reference evidence="2 3" key="1">
    <citation type="submission" date="2010-02" db="EMBL/GenBank/DDBJ databases">
        <authorList>
            <person name="Weinstock G."/>
            <person name="Sodergren E."/>
            <person name="Clifton S."/>
            <person name="Fulton L."/>
            <person name="Fulton B."/>
            <person name="Courtney L."/>
            <person name="Fronick C."/>
            <person name="Harrison M."/>
            <person name="Strong C."/>
            <person name="Farmer C."/>
            <person name="Delahaunty K."/>
            <person name="Markovic C."/>
            <person name="Hall O."/>
            <person name="Minx P."/>
            <person name="Tomlinson C."/>
            <person name="Mitreva M."/>
            <person name="Nelson J."/>
            <person name="Hou S."/>
            <person name="Wollam A."/>
            <person name="Pepin K.H."/>
            <person name="Johnson M."/>
            <person name="Bhonagiri V."/>
            <person name="Zhang X."/>
            <person name="Suruliraj S."/>
            <person name="Warren W."/>
            <person name="Chinwalla A."/>
            <person name="Mardis E.R."/>
            <person name="Wilson R.K."/>
        </authorList>
    </citation>
    <scope>NUCLEOTIDE SEQUENCE [LARGE SCALE GENOMIC DNA]</scope>
    <source>
        <strain evidence="2 3">ATCC 29315</strain>
    </source>
</reference>
<dbReference type="Proteomes" id="UP000005536">
    <property type="component" value="Unassembled WGS sequence"/>
</dbReference>
<reference evidence="4" key="2">
    <citation type="submission" date="2014-05" db="EMBL/GenBank/DDBJ databases">
        <title>Complete Genome sequence of Neisseria elongata subsp. glycolytica.</title>
        <authorList>
            <person name="Veyrier F.J."/>
            <person name="Taha M.-K."/>
        </authorList>
    </citation>
    <scope>NUCLEOTIDE SEQUENCE [LARGE SCALE GENOMIC DNA]</scope>
    <source>
        <strain evidence="4">ATCC 29315</strain>
    </source>
</reference>
<dbReference type="RefSeq" id="WP_003770287.1">
    <property type="nucleotide sequence ID" value="NZ_CP007726.1"/>
</dbReference>
<name>D4DNB5_NEIEG</name>
<accession>D4DNB5</accession>
<organism evidence="2 3">
    <name type="scientific">Neisseria elongata subsp. glycolytica ATCC 29315</name>
    <dbReference type="NCBI Taxonomy" id="546263"/>
    <lineage>
        <taxon>Bacteria</taxon>
        <taxon>Pseudomonadati</taxon>
        <taxon>Pseudomonadota</taxon>
        <taxon>Betaproteobacteria</taxon>
        <taxon>Neisseriales</taxon>
        <taxon>Neisseriaceae</taxon>
        <taxon>Neisseria</taxon>
    </lineage>
</organism>
<dbReference type="PATRIC" id="fig|546263.7.peg.42"/>
<dbReference type="EMBL" id="ADBF01000013">
    <property type="protein sequence ID" value="EFE50672.1"/>
    <property type="molecule type" value="Genomic_DNA"/>
</dbReference>
<dbReference type="AlphaFoldDB" id="D4DNB5"/>
<evidence type="ECO:0000313" key="1">
    <source>
        <dbReference type="EMBL" id="AJE17450.1"/>
    </source>
</evidence>
<dbReference type="Proteomes" id="UP000031392">
    <property type="component" value="Chromosome"/>
</dbReference>
<proteinExistence type="predicted"/>
<dbReference type="EMBL" id="CP007726">
    <property type="protein sequence ID" value="AJE17450.1"/>
    <property type="molecule type" value="Genomic_DNA"/>
</dbReference>
<sequence>MTFIAQQKYAYVLTKSGIKLPTPHGFPGKVCREAAADKINSRRATPQIKLFYIIYQINIELLTLPKKLAQGLLGYICRNTAFRPF</sequence>